<evidence type="ECO:0000313" key="9">
    <source>
        <dbReference type="Proteomes" id="UP000887540"/>
    </source>
</evidence>
<dbReference type="AlphaFoldDB" id="A0A914E7R8"/>
<dbReference type="InterPro" id="IPR020846">
    <property type="entry name" value="MFS_dom"/>
</dbReference>
<dbReference type="SUPFAM" id="SSF103473">
    <property type="entry name" value="MFS general substrate transporter"/>
    <property type="match status" value="2"/>
</dbReference>
<evidence type="ECO:0000256" key="3">
    <source>
        <dbReference type="ARBA" id="ARBA00022475"/>
    </source>
</evidence>
<dbReference type="WBParaSite" id="ACRNAN_scaffold633.g7478.t1">
    <property type="protein sequence ID" value="ACRNAN_scaffold633.g7478.t1"/>
    <property type="gene ID" value="ACRNAN_scaffold633.g7478"/>
</dbReference>
<feature type="transmembrane region" description="Helical" evidence="7">
    <location>
        <begin position="321"/>
        <end position="343"/>
    </location>
</feature>
<proteinExistence type="predicted"/>
<dbReference type="Pfam" id="PF00083">
    <property type="entry name" value="Sugar_tr"/>
    <property type="match status" value="1"/>
</dbReference>
<evidence type="ECO:0000256" key="1">
    <source>
        <dbReference type="ARBA" id="ARBA00004651"/>
    </source>
</evidence>
<feature type="transmembrane region" description="Helical" evidence="7">
    <location>
        <begin position="258"/>
        <end position="282"/>
    </location>
</feature>
<evidence type="ECO:0000256" key="6">
    <source>
        <dbReference type="ARBA" id="ARBA00023136"/>
    </source>
</evidence>
<evidence type="ECO:0000256" key="7">
    <source>
        <dbReference type="SAM" id="Phobius"/>
    </source>
</evidence>
<keyword evidence="3" id="KW-1003">Cell membrane</keyword>
<accession>A0A914E7R8</accession>
<feature type="domain" description="Major facilitator superfamily (MFS) profile" evidence="8">
    <location>
        <begin position="20"/>
        <end position="378"/>
    </location>
</feature>
<dbReference type="PROSITE" id="PS50850">
    <property type="entry name" value="MFS"/>
    <property type="match status" value="1"/>
</dbReference>
<keyword evidence="4 7" id="KW-0812">Transmembrane</keyword>
<sequence>MKISPSESSENYFTPERIRVVVASGLGAIFEWYDFNLYASLAADIGRNFYSPLPQNSAFAMALFTFAAGLALRPLGALIFGYLGDKIGRKYTFLATIVIMGSATFLVGILPTYDTIGVAAPVILIFLRCCQGLAVGGEYGGAATYVAEHAPHEKRGFYTGILQSTSSAGFFLAVVVIIIYFNSFDCNMVFHTGNMNPSDLSYFGPNLTEFGWKYTLRKEGDQEADDAQGNVTGKLKEALKEAGYPLKPSENYNLPMLLLMWSILILCIATTYGSLAAWLVELFPTRIRYTSMSLPYHIGNGWLGGFLPTIGFALVMYTGNIYAGCIYPIVVAAITFIVGCLCLRETKDIDIRSREEHDIIGEMPILVFIKRCRKRMSI</sequence>
<evidence type="ECO:0000256" key="4">
    <source>
        <dbReference type="ARBA" id="ARBA00022692"/>
    </source>
</evidence>
<comment type="subcellular location">
    <subcellularLocation>
        <location evidence="1">Cell membrane</location>
        <topology evidence="1">Multi-pass membrane protein</topology>
    </subcellularLocation>
</comment>
<dbReference type="PANTHER" id="PTHR43045:SF7">
    <property type="entry name" value="MAJOR FACILITATOR SUPERFAMILY TRANSPORTER"/>
    <property type="match status" value="1"/>
</dbReference>
<feature type="transmembrane region" description="Helical" evidence="7">
    <location>
        <begin position="20"/>
        <end position="39"/>
    </location>
</feature>
<dbReference type="InterPro" id="IPR036259">
    <property type="entry name" value="MFS_trans_sf"/>
</dbReference>
<keyword evidence="9" id="KW-1185">Reference proteome</keyword>
<feature type="transmembrane region" description="Helical" evidence="7">
    <location>
        <begin position="157"/>
        <end position="181"/>
    </location>
</feature>
<dbReference type="InterPro" id="IPR005828">
    <property type="entry name" value="MFS_sugar_transport-like"/>
</dbReference>
<dbReference type="GO" id="GO:0005886">
    <property type="term" value="C:plasma membrane"/>
    <property type="evidence" value="ECO:0007669"/>
    <property type="project" value="UniProtKB-SubCell"/>
</dbReference>
<feature type="transmembrane region" description="Helical" evidence="7">
    <location>
        <begin position="116"/>
        <end position="136"/>
    </location>
</feature>
<evidence type="ECO:0000256" key="2">
    <source>
        <dbReference type="ARBA" id="ARBA00022448"/>
    </source>
</evidence>
<dbReference type="GO" id="GO:0022857">
    <property type="term" value="F:transmembrane transporter activity"/>
    <property type="evidence" value="ECO:0007669"/>
    <property type="project" value="InterPro"/>
</dbReference>
<evidence type="ECO:0000259" key="8">
    <source>
        <dbReference type="PROSITE" id="PS50850"/>
    </source>
</evidence>
<keyword evidence="5 7" id="KW-1133">Transmembrane helix</keyword>
<evidence type="ECO:0000313" key="10">
    <source>
        <dbReference type="WBParaSite" id="ACRNAN_scaffold633.g7478.t1"/>
    </source>
</evidence>
<dbReference type="PANTHER" id="PTHR43045">
    <property type="entry name" value="SHIKIMATE TRANSPORTER"/>
    <property type="match status" value="1"/>
</dbReference>
<protein>
    <submittedName>
        <fullName evidence="10">Major facilitator superfamily (MFS) profile domain-containing protein</fullName>
    </submittedName>
</protein>
<evidence type="ECO:0000256" key="5">
    <source>
        <dbReference type="ARBA" id="ARBA00022989"/>
    </source>
</evidence>
<keyword evidence="6 7" id="KW-0472">Membrane</keyword>
<dbReference type="Proteomes" id="UP000887540">
    <property type="component" value="Unplaced"/>
</dbReference>
<reference evidence="10" key="1">
    <citation type="submission" date="2022-11" db="UniProtKB">
        <authorList>
            <consortium name="WormBaseParasite"/>
        </authorList>
    </citation>
    <scope>IDENTIFICATION</scope>
</reference>
<feature type="transmembrane region" description="Helical" evidence="7">
    <location>
        <begin position="91"/>
        <end position="110"/>
    </location>
</feature>
<organism evidence="9 10">
    <name type="scientific">Acrobeloides nanus</name>
    <dbReference type="NCBI Taxonomy" id="290746"/>
    <lineage>
        <taxon>Eukaryota</taxon>
        <taxon>Metazoa</taxon>
        <taxon>Ecdysozoa</taxon>
        <taxon>Nematoda</taxon>
        <taxon>Chromadorea</taxon>
        <taxon>Rhabditida</taxon>
        <taxon>Tylenchina</taxon>
        <taxon>Cephalobomorpha</taxon>
        <taxon>Cephaloboidea</taxon>
        <taxon>Cephalobidae</taxon>
        <taxon>Acrobeloides</taxon>
    </lineage>
</organism>
<name>A0A914E7R8_9BILA</name>
<feature type="transmembrane region" description="Helical" evidence="7">
    <location>
        <begin position="59"/>
        <end position="84"/>
    </location>
</feature>
<dbReference type="Gene3D" id="1.20.1250.20">
    <property type="entry name" value="MFS general substrate transporter like domains"/>
    <property type="match status" value="2"/>
</dbReference>
<feature type="transmembrane region" description="Helical" evidence="7">
    <location>
        <begin position="294"/>
        <end position="315"/>
    </location>
</feature>
<keyword evidence="2" id="KW-0813">Transport</keyword>